<feature type="domain" description="Peptidase A2" evidence="4">
    <location>
        <begin position="262"/>
        <end position="275"/>
    </location>
</feature>
<evidence type="ECO:0000256" key="1">
    <source>
        <dbReference type="ARBA" id="ARBA00022737"/>
    </source>
</evidence>
<evidence type="ECO:0000313" key="6">
    <source>
        <dbReference type="Proteomes" id="UP001218218"/>
    </source>
</evidence>
<evidence type="ECO:0000256" key="3">
    <source>
        <dbReference type="PROSITE-ProRule" id="PRU00023"/>
    </source>
</evidence>
<dbReference type="PROSITE" id="PS50088">
    <property type="entry name" value="ANK_REPEAT"/>
    <property type="match status" value="4"/>
</dbReference>
<dbReference type="Pfam" id="PF12796">
    <property type="entry name" value="Ank_2"/>
    <property type="match status" value="2"/>
</dbReference>
<evidence type="ECO:0000313" key="5">
    <source>
        <dbReference type="EMBL" id="KAJ7337458.1"/>
    </source>
</evidence>
<dbReference type="GO" id="GO:0004190">
    <property type="term" value="F:aspartic-type endopeptidase activity"/>
    <property type="evidence" value="ECO:0007669"/>
    <property type="project" value="InterPro"/>
</dbReference>
<feature type="repeat" description="ANK" evidence="3">
    <location>
        <begin position="176"/>
        <end position="208"/>
    </location>
</feature>
<feature type="repeat" description="ANK" evidence="3">
    <location>
        <begin position="213"/>
        <end position="245"/>
    </location>
</feature>
<dbReference type="SMART" id="SM00248">
    <property type="entry name" value="ANK"/>
    <property type="match status" value="4"/>
</dbReference>
<keyword evidence="1" id="KW-0677">Repeat</keyword>
<dbReference type="PANTHER" id="PTHR24161:SF124">
    <property type="entry name" value="TRANSIENT RECEPTOR POTENTIAL CHANNEL PYREXIA"/>
    <property type="match status" value="1"/>
</dbReference>
<dbReference type="CDD" id="cd09917">
    <property type="entry name" value="F-box_SF"/>
    <property type="match status" value="1"/>
</dbReference>
<dbReference type="InterPro" id="IPR002110">
    <property type="entry name" value="Ankyrin_rpt"/>
</dbReference>
<dbReference type="Gene3D" id="1.25.40.20">
    <property type="entry name" value="Ankyrin repeat-containing domain"/>
    <property type="match status" value="1"/>
</dbReference>
<name>A0AAD7ENF6_9AGAR</name>
<feature type="repeat" description="ANK" evidence="3">
    <location>
        <begin position="142"/>
        <end position="174"/>
    </location>
</feature>
<dbReference type="EMBL" id="JARIHO010000029">
    <property type="protein sequence ID" value="KAJ7337458.1"/>
    <property type="molecule type" value="Genomic_DNA"/>
</dbReference>
<dbReference type="InterPro" id="IPR001995">
    <property type="entry name" value="Peptidase_A2_cat"/>
</dbReference>
<dbReference type="PROSITE" id="PS50297">
    <property type="entry name" value="ANK_REP_REGION"/>
    <property type="match status" value="4"/>
</dbReference>
<gene>
    <name evidence="5" type="ORF">DFH08DRAFT_1082716</name>
</gene>
<dbReference type="PANTHER" id="PTHR24161">
    <property type="entry name" value="ANK_REP_REGION DOMAIN-CONTAINING PROTEIN-RELATED"/>
    <property type="match status" value="1"/>
</dbReference>
<dbReference type="SUPFAM" id="SSF48403">
    <property type="entry name" value="Ankyrin repeat"/>
    <property type="match status" value="1"/>
</dbReference>
<keyword evidence="2 3" id="KW-0040">ANK repeat</keyword>
<evidence type="ECO:0000259" key="4">
    <source>
        <dbReference type="PROSITE" id="PS50175"/>
    </source>
</evidence>
<protein>
    <submittedName>
        <fullName evidence="5">Ankyrin repeat-containing domain protein</fullName>
    </submittedName>
</protein>
<sequence length="383" mass="42305">MGPLSINKERGPPRPPILRHINTAGILRSSKRQHEAPTQPFCFDAKFSRTSMSKYYFEELPPELILLHSPLLSIASLSALALTCRRLHEIIQPELDRRITPELGQALLLWAAASRPHIVLKLLSAPYCIHPSPPPLDGWPTRSHTALYIAAEAGNTETASLLLNAGADPAAATWNYNKQPLHVAAENNDLEMMKLLLDHGAPVDTKFGYDNQHSENALHYACSMGHLAMVELLLERGANLECLGDRKTPLGFAVLKGSLEVVKILLDKGADATVIAPISYSQRADLLYIALDLWPPSDRRRVRHNTPVRWEGLPLDDKQRELMALLMAHGASKTTTMATVSQRLPALAKEVEYGEQEFLEVVAGMLKEAEDAIPDLVTNIRTG</sequence>
<dbReference type="PROSITE" id="PS50175">
    <property type="entry name" value="ASP_PROT_RETROV"/>
    <property type="match status" value="1"/>
</dbReference>
<keyword evidence="6" id="KW-1185">Reference proteome</keyword>
<comment type="caution">
    <text evidence="5">The sequence shown here is derived from an EMBL/GenBank/DDBJ whole genome shotgun (WGS) entry which is preliminary data.</text>
</comment>
<dbReference type="AlphaFoldDB" id="A0AAD7ENF6"/>
<accession>A0AAD7ENF6</accession>
<dbReference type="GO" id="GO:0006508">
    <property type="term" value="P:proteolysis"/>
    <property type="evidence" value="ECO:0007669"/>
    <property type="project" value="InterPro"/>
</dbReference>
<evidence type="ECO:0000256" key="2">
    <source>
        <dbReference type="ARBA" id="ARBA00023043"/>
    </source>
</evidence>
<feature type="repeat" description="ANK" evidence="3">
    <location>
        <begin position="245"/>
        <end position="277"/>
    </location>
</feature>
<proteinExistence type="predicted"/>
<reference evidence="5" key="1">
    <citation type="submission" date="2023-03" db="EMBL/GenBank/DDBJ databases">
        <title>Massive genome expansion in bonnet fungi (Mycena s.s.) driven by repeated elements and novel gene families across ecological guilds.</title>
        <authorList>
            <consortium name="Lawrence Berkeley National Laboratory"/>
            <person name="Harder C.B."/>
            <person name="Miyauchi S."/>
            <person name="Viragh M."/>
            <person name="Kuo A."/>
            <person name="Thoen E."/>
            <person name="Andreopoulos B."/>
            <person name="Lu D."/>
            <person name="Skrede I."/>
            <person name="Drula E."/>
            <person name="Henrissat B."/>
            <person name="Morin E."/>
            <person name="Kohler A."/>
            <person name="Barry K."/>
            <person name="LaButti K."/>
            <person name="Morin E."/>
            <person name="Salamov A."/>
            <person name="Lipzen A."/>
            <person name="Mereny Z."/>
            <person name="Hegedus B."/>
            <person name="Baldrian P."/>
            <person name="Stursova M."/>
            <person name="Weitz H."/>
            <person name="Taylor A."/>
            <person name="Grigoriev I.V."/>
            <person name="Nagy L.G."/>
            <person name="Martin F."/>
            <person name="Kauserud H."/>
        </authorList>
    </citation>
    <scope>NUCLEOTIDE SEQUENCE</scope>
    <source>
        <strain evidence="5">CBHHK002</strain>
    </source>
</reference>
<dbReference type="Proteomes" id="UP001218218">
    <property type="component" value="Unassembled WGS sequence"/>
</dbReference>
<dbReference type="PRINTS" id="PR01415">
    <property type="entry name" value="ANKYRIN"/>
</dbReference>
<dbReference type="InterPro" id="IPR036770">
    <property type="entry name" value="Ankyrin_rpt-contain_sf"/>
</dbReference>
<organism evidence="5 6">
    <name type="scientific">Mycena albidolilacea</name>
    <dbReference type="NCBI Taxonomy" id="1033008"/>
    <lineage>
        <taxon>Eukaryota</taxon>
        <taxon>Fungi</taxon>
        <taxon>Dikarya</taxon>
        <taxon>Basidiomycota</taxon>
        <taxon>Agaricomycotina</taxon>
        <taxon>Agaricomycetes</taxon>
        <taxon>Agaricomycetidae</taxon>
        <taxon>Agaricales</taxon>
        <taxon>Marasmiineae</taxon>
        <taxon>Mycenaceae</taxon>
        <taxon>Mycena</taxon>
    </lineage>
</organism>